<dbReference type="OrthoDB" id="2446583at2759"/>
<dbReference type="AlphaFoldDB" id="A0A397SWQ4"/>
<evidence type="ECO:0000313" key="3">
    <source>
        <dbReference type="Proteomes" id="UP000265703"/>
    </source>
</evidence>
<dbReference type="EMBL" id="QKYT01000175">
    <property type="protein sequence ID" value="RIA90630.1"/>
    <property type="molecule type" value="Genomic_DNA"/>
</dbReference>
<dbReference type="PANTHER" id="PTHR27003:SF467">
    <property type="entry name" value="PROTEIN KINASE DOMAIN-CONTAINING PROTEIN"/>
    <property type="match status" value="1"/>
</dbReference>
<evidence type="ECO:0000313" key="2">
    <source>
        <dbReference type="EMBL" id="RIA90630.1"/>
    </source>
</evidence>
<dbReference type="InterPro" id="IPR001245">
    <property type="entry name" value="Ser-Thr/Tyr_kinase_cat_dom"/>
</dbReference>
<dbReference type="InterPro" id="IPR045272">
    <property type="entry name" value="ANXUR1/2-like"/>
</dbReference>
<name>A0A397SWQ4_9GLOM</name>
<gene>
    <name evidence="2" type="ORF">C1645_737700</name>
</gene>
<keyword evidence="2" id="KW-0808">Transferase</keyword>
<dbReference type="GO" id="GO:0005524">
    <property type="term" value="F:ATP binding"/>
    <property type="evidence" value="ECO:0007669"/>
    <property type="project" value="InterPro"/>
</dbReference>
<proteinExistence type="predicted"/>
<dbReference type="Proteomes" id="UP000265703">
    <property type="component" value="Unassembled WGS sequence"/>
</dbReference>
<dbReference type="GO" id="GO:0004714">
    <property type="term" value="F:transmembrane receptor protein tyrosine kinase activity"/>
    <property type="evidence" value="ECO:0007669"/>
    <property type="project" value="InterPro"/>
</dbReference>
<dbReference type="PANTHER" id="PTHR27003">
    <property type="entry name" value="OS07G0166700 PROTEIN"/>
    <property type="match status" value="1"/>
</dbReference>
<keyword evidence="2" id="KW-0418">Kinase</keyword>
<feature type="domain" description="Protein kinase" evidence="1">
    <location>
        <begin position="9"/>
        <end position="150"/>
    </location>
</feature>
<dbReference type="InterPro" id="IPR000719">
    <property type="entry name" value="Prot_kinase_dom"/>
</dbReference>
<dbReference type="GO" id="GO:0005886">
    <property type="term" value="C:plasma membrane"/>
    <property type="evidence" value="ECO:0007669"/>
    <property type="project" value="TreeGrafter"/>
</dbReference>
<dbReference type="STRING" id="658196.A0A397SWQ4"/>
<reference evidence="2 3" key="1">
    <citation type="submission" date="2018-06" db="EMBL/GenBank/DDBJ databases">
        <title>Comparative genomics reveals the genomic features of Rhizophagus irregularis, R. cerebriforme, R. diaphanum and Gigaspora rosea, and their symbiotic lifestyle signature.</title>
        <authorList>
            <person name="Morin E."/>
            <person name="San Clemente H."/>
            <person name="Chen E.C.H."/>
            <person name="De La Providencia I."/>
            <person name="Hainaut M."/>
            <person name="Kuo A."/>
            <person name="Kohler A."/>
            <person name="Murat C."/>
            <person name="Tang N."/>
            <person name="Roy S."/>
            <person name="Loubradou J."/>
            <person name="Henrissat B."/>
            <person name="Grigoriev I.V."/>
            <person name="Corradi N."/>
            <person name="Roux C."/>
            <person name="Martin F.M."/>
        </authorList>
    </citation>
    <scope>NUCLEOTIDE SEQUENCE [LARGE SCALE GENOMIC DNA]</scope>
    <source>
        <strain evidence="2 3">DAOM 227022</strain>
    </source>
</reference>
<dbReference type="SUPFAM" id="SSF56112">
    <property type="entry name" value="Protein kinase-like (PK-like)"/>
    <property type="match status" value="1"/>
</dbReference>
<accession>A0A397SWQ4</accession>
<organism evidence="2 3">
    <name type="scientific">Glomus cerebriforme</name>
    <dbReference type="NCBI Taxonomy" id="658196"/>
    <lineage>
        <taxon>Eukaryota</taxon>
        <taxon>Fungi</taxon>
        <taxon>Fungi incertae sedis</taxon>
        <taxon>Mucoromycota</taxon>
        <taxon>Glomeromycotina</taxon>
        <taxon>Glomeromycetes</taxon>
        <taxon>Glomerales</taxon>
        <taxon>Glomeraceae</taxon>
        <taxon>Glomus</taxon>
    </lineage>
</organism>
<comment type="caution">
    <text evidence="2">The sequence shown here is derived from an EMBL/GenBank/DDBJ whole genome shotgun (WGS) entry which is preliminary data.</text>
</comment>
<evidence type="ECO:0000259" key="1">
    <source>
        <dbReference type="PROSITE" id="PS50011"/>
    </source>
</evidence>
<dbReference type="Pfam" id="PF07714">
    <property type="entry name" value="PK_Tyr_Ser-Thr"/>
    <property type="match status" value="1"/>
</dbReference>
<sequence>MQLLPYSQFTNIQKIGEGGFGIIYKAKATWSYEHKYTLGYKRQNEDVILKRFRNSRDISKDFLNELQSHQHCYKTKHHIIKPYGFTKDPELEDYLFVMEYASEGDLHNYLQKKFTEITWKKKLLILWQISEGYLILKTSIYYQFNFFHND</sequence>
<dbReference type="InterPro" id="IPR011009">
    <property type="entry name" value="Kinase-like_dom_sf"/>
</dbReference>
<dbReference type="Gene3D" id="1.10.510.10">
    <property type="entry name" value="Transferase(Phosphotransferase) domain 1"/>
    <property type="match status" value="1"/>
</dbReference>
<keyword evidence="3" id="KW-1185">Reference proteome</keyword>
<protein>
    <submittedName>
        <fullName evidence="2">Kinase-like domain-containing protein</fullName>
    </submittedName>
</protein>
<dbReference type="PROSITE" id="PS50011">
    <property type="entry name" value="PROTEIN_KINASE_DOM"/>
    <property type="match status" value="1"/>
</dbReference>